<dbReference type="InterPro" id="IPR034600">
    <property type="entry name" value="Ribosomal_bL31m"/>
</dbReference>
<name>A0A1Y2BB16_9TREE</name>
<dbReference type="EMBL" id="MCFC01000016">
    <property type="protein sequence ID" value="ORY31285.1"/>
    <property type="molecule type" value="Genomic_DNA"/>
</dbReference>
<protein>
    <submittedName>
        <fullName evidence="2">Uncharacterized protein</fullName>
    </submittedName>
</protein>
<dbReference type="GO" id="GO:0003735">
    <property type="term" value="F:structural constituent of ribosome"/>
    <property type="evidence" value="ECO:0007669"/>
    <property type="project" value="InterPro"/>
</dbReference>
<evidence type="ECO:0000313" key="3">
    <source>
        <dbReference type="Proteomes" id="UP000193986"/>
    </source>
</evidence>
<accession>A0A1Y2BB16</accession>
<dbReference type="GO" id="GO:0032543">
    <property type="term" value="P:mitochondrial translation"/>
    <property type="evidence" value="ECO:0007669"/>
    <property type="project" value="InterPro"/>
</dbReference>
<feature type="region of interest" description="Disordered" evidence="1">
    <location>
        <begin position="23"/>
        <end position="55"/>
    </location>
</feature>
<dbReference type="Gene3D" id="6.20.130.10">
    <property type="match status" value="1"/>
</dbReference>
<dbReference type="AlphaFoldDB" id="A0A1Y2BB16"/>
<organism evidence="2 3">
    <name type="scientific">Naematelia encephala</name>
    <dbReference type="NCBI Taxonomy" id="71784"/>
    <lineage>
        <taxon>Eukaryota</taxon>
        <taxon>Fungi</taxon>
        <taxon>Dikarya</taxon>
        <taxon>Basidiomycota</taxon>
        <taxon>Agaricomycotina</taxon>
        <taxon>Tremellomycetes</taxon>
        <taxon>Tremellales</taxon>
        <taxon>Naemateliaceae</taxon>
        <taxon>Naematelia</taxon>
    </lineage>
</organism>
<dbReference type="Proteomes" id="UP000193986">
    <property type="component" value="Unassembled WGS sequence"/>
</dbReference>
<dbReference type="PANTHER" id="PTHR28174:SF1">
    <property type="entry name" value="LARGE RIBOSOMAL SUBUNIT PROTEIN BL31M"/>
    <property type="match status" value="1"/>
</dbReference>
<feature type="compositionally biased region" description="Basic and acidic residues" evidence="1">
    <location>
        <begin position="157"/>
        <end position="166"/>
    </location>
</feature>
<dbReference type="STRING" id="71784.A0A1Y2BB16"/>
<evidence type="ECO:0000313" key="2">
    <source>
        <dbReference type="EMBL" id="ORY31285.1"/>
    </source>
</evidence>
<keyword evidence="3" id="KW-1185">Reference proteome</keyword>
<gene>
    <name evidence="2" type="ORF">BCR39DRAFT_97062</name>
</gene>
<dbReference type="InParanoid" id="A0A1Y2BB16"/>
<dbReference type="GO" id="GO:0005762">
    <property type="term" value="C:mitochondrial large ribosomal subunit"/>
    <property type="evidence" value="ECO:0007669"/>
    <property type="project" value="InterPro"/>
</dbReference>
<dbReference type="PANTHER" id="PTHR28174">
    <property type="entry name" value="54S RIBOSOMAL PROTEIN L36, MITOCHONDRIAL"/>
    <property type="match status" value="1"/>
</dbReference>
<reference evidence="2 3" key="1">
    <citation type="submission" date="2016-07" db="EMBL/GenBank/DDBJ databases">
        <title>Pervasive Adenine N6-methylation of Active Genes in Fungi.</title>
        <authorList>
            <consortium name="DOE Joint Genome Institute"/>
            <person name="Mondo S.J."/>
            <person name="Dannebaum R.O."/>
            <person name="Kuo R.C."/>
            <person name="Labutti K."/>
            <person name="Haridas S."/>
            <person name="Kuo A."/>
            <person name="Salamov A."/>
            <person name="Ahrendt S.R."/>
            <person name="Lipzen A."/>
            <person name="Sullivan W."/>
            <person name="Andreopoulos W.B."/>
            <person name="Clum A."/>
            <person name="Lindquist E."/>
            <person name="Daum C."/>
            <person name="Ramamoorthy G.K."/>
            <person name="Gryganskyi A."/>
            <person name="Culley D."/>
            <person name="Magnuson J.K."/>
            <person name="James T.Y."/>
            <person name="O'Malley M.A."/>
            <person name="Stajich J.E."/>
            <person name="Spatafora J.W."/>
            <person name="Visel A."/>
            <person name="Grigoriev I.V."/>
        </authorList>
    </citation>
    <scope>NUCLEOTIDE SEQUENCE [LARGE SCALE GENOMIC DNA]</scope>
    <source>
        <strain evidence="2 3">68-887.2</strain>
    </source>
</reference>
<feature type="region of interest" description="Disordered" evidence="1">
    <location>
        <begin position="91"/>
        <end position="174"/>
    </location>
</feature>
<evidence type="ECO:0000256" key="1">
    <source>
        <dbReference type="SAM" id="MobiDB-lite"/>
    </source>
</evidence>
<proteinExistence type="predicted"/>
<sequence length="174" mass="19532">MSSASSSLRPLLRSRIPCASRSFSSTPVYQKPKDNYHNPWPFKSHLRHRDSPTVPPPLPAIFPQRIVLSDGSTFTSYTTAPTPATLQLTRDVTNNPLWAPGTERRGIEDEEGRVGRFRRRFEGMSAEPSSSSEEEGQGGAQNDVSFDQEDLSWMGEGGKEEKAPKFERRHSKKK</sequence>
<dbReference type="OrthoDB" id="5587740at2759"/>
<comment type="caution">
    <text evidence="2">The sequence shown here is derived from an EMBL/GenBank/DDBJ whole genome shotgun (WGS) entry which is preliminary data.</text>
</comment>